<dbReference type="OrthoDB" id="10258692at2759"/>
<proteinExistence type="inferred from homology"/>
<accession>A0A6H5GNY9</accession>
<evidence type="ECO:0000256" key="1">
    <source>
        <dbReference type="ARBA" id="ARBA00010097"/>
    </source>
</evidence>
<dbReference type="InterPro" id="IPR051571">
    <property type="entry name" value="N-CoR_corepressor"/>
</dbReference>
<evidence type="ECO:0000313" key="3">
    <source>
        <dbReference type="Proteomes" id="UP000479000"/>
    </source>
</evidence>
<name>A0A6H5GNY9_9HEMI</name>
<evidence type="ECO:0000313" key="2">
    <source>
        <dbReference type="EMBL" id="CAB0004730.1"/>
    </source>
</evidence>
<dbReference type="GO" id="GO:0000785">
    <property type="term" value="C:chromatin"/>
    <property type="evidence" value="ECO:0007669"/>
    <property type="project" value="TreeGrafter"/>
</dbReference>
<keyword evidence="3" id="KW-1185">Reference proteome</keyword>
<organism evidence="2 3">
    <name type="scientific">Nesidiocoris tenuis</name>
    <dbReference type="NCBI Taxonomy" id="355587"/>
    <lineage>
        <taxon>Eukaryota</taxon>
        <taxon>Metazoa</taxon>
        <taxon>Ecdysozoa</taxon>
        <taxon>Arthropoda</taxon>
        <taxon>Hexapoda</taxon>
        <taxon>Insecta</taxon>
        <taxon>Pterygota</taxon>
        <taxon>Neoptera</taxon>
        <taxon>Paraneoptera</taxon>
        <taxon>Hemiptera</taxon>
        <taxon>Heteroptera</taxon>
        <taxon>Panheteroptera</taxon>
        <taxon>Cimicomorpha</taxon>
        <taxon>Miridae</taxon>
        <taxon>Dicyphina</taxon>
        <taxon>Nesidiocoris</taxon>
    </lineage>
</organism>
<dbReference type="PANTHER" id="PTHR13992">
    <property type="entry name" value="NUCLEAR RECEPTOR CO-REPRESSOR RELATED NCOR"/>
    <property type="match status" value="1"/>
</dbReference>
<gene>
    <name evidence="2" type="ORF">NTEN_LOCUS10207</name>
</gene>
<protein>
    <submittedName>
        <fullName evidence="2">Uncharacterized protein</fullName>
    </submittedName>
</protein>
<dbReference type="PANTHER" id="PTHR13992:SF39">
    <property type="entry name" value="SMRTER, ISOFORM G"/>
    <property type="match status" value="1"/>
</dbReference>
<dbReference type="GO" id="GO:0006357">
    <property type="term" value="P:regulation of transcription by RNA polymerase II"/>
    <property type="evidence" value="ECO:0007669"/>
    <property type="project" value="TreeGrafter"/>
</dbReference>
<dbReference type="EMBL" id="CADCXU010015144">
    <property type="protein sequence ID" value="CAB0004730.1"/>
    <property type="molecule type" value="Genomic_DNA"/>
</dbReference>
<sequence length="272" mass="32690">MKCIVIFLKSTFRTELEKELRITSRTSVYVRVAVCVHLQPVTPKSIFGVVLQAKQLDAEQPWWPGESGDPGAHRLFIWKYPKTFAGHVFDELRPYKKKANLVQSIHLKWRLFLQRFQLKFCKMSLFGRPRMNFCTAFQKSTERSPKRNCRYPSSCGNRHQMFKERLMLHLKKKHTEREMREKRLTATYSFRVQEWLRKVEKVENSQKRKAREMKNREFFEKVFPRLRKQREDRERFNRVGARVKSEADLEEIMDGLQEQEVSLSNHLEQLHA</sequence>
<dbReference type="AlphaFoldDB" id="A0A6H5GNY9"/>
<reference evidence="2 3" key="1">
    <citation type="submission" date="2020-02" db="EMBL/GenBank/DDBJ databases">
        <authorList>
            <person name="Ferguson B K."/>
        </authorList>
    </citation>
    <scope>NUCLEOTIDE SEQUENCE [LARGE SCALE GENOMIC DNA]</scope>
</reference>
<comment type="similarity">
    <text evidence="1">Belongs to the N-CoR nuclear receptor corepressors family.</text>
</comment>
<dbReference type="Proteomes" id="UP000479000">
    <property type="component" value="Unassembled WGS sequence"/>
</dbReference>